<gene>
    <name evidence="2" type="ORF">UFOVP9_4</name>
</gene>
<accession>A0A6J5KGJ6</accession>
<keyword evidence="1" id="KW-0472">Membrane</keyword>
<dbReference type="EMBL" id="LR796140">
    <property type="protein sequence ID" value="CAB4121098.1"/>
    <property type="molecule type" value="Genomic_DNA"/>
</dbReference>
<sequence>MEIDNVIKYTIIGCALLICISLKIYFGTNPVVADVDTAIESVVKLESGYDITPIVDAV</sequence>
<evidence type="ECO:0000313" key="2">
    <source>
        <dbReference type="EMBL" id="CAB4121098.1"/>
    </source>
</evidence>
<keyword evidence="1" id="KW-1133">Transmembrane helix</keyword>
<keyword evidence="1" id="KW-0812">Transmembrane</keyword>
<reference evidence="2" key="1">
    <citation type="submission" date="2020-04" db="EMBL/GenBank/DDBJ databases">
        <authorList>
            <person name="Chiriac C."/>
            <person name="Salcher M."/>
            <person name="Ghai R."/>
            <person name="Kavagutti S V."/>
        </authorList>
    </citation>
    <scope>NUCLEOTIDE SEQUENCE</scope>
</reference>
<feature type="transmembrane region" description="Helical" evidence="1">
    <location>
        <begin position="6"/>
        <end position="26"/>
    </location>
</feature>
<protein>
    <submittedName>
        <fullName evidence="2">Uncharacterized protein</fullName>
    </submittedName>
</protein>
<organism evidence="2">
    <name type="scientific">uncultured Caudovirales phage</name>
    <dbReference type="NCBI Taxonomy" id="2100421"/>
    <lineage>
        <taxon>Viruses</taxon>
        <taxon>Duplodnaviria</taxon>
        <taxon>Heunggongvirae</taxon>
        <taxon>Uroviricota</taxon>
        <taxon>Caudoviricetes</taxon>
        <taxon>Peduoviridae</taxon>
        <taxon>Maltschvirus</taxon>
        <taxon>Maltschvirus maltsch</taxon>
    </lineage>
</organism>
<evidence type="ECO:0000256" key="1">
    <source>
        <dbReference type="SAM" id="Phobius"/>
    </source>
</evidence>
<proteinExistence type="predicted"/>
<name>A0A6J5KGJ6_9CAUD</name>